<dbReference type="InterPro" id="IPR007815">
    <property type="entry name" value="Emycin_Estase"/>
</dbReference>
<name>A0A160P2I2_STRLU</name>
<dbReference type="PANTHER" id="PTHR31299">
    <property type="entry name" value="ESTERASE, PUTATIVE (AFU_ORTHOLOGUE AFUA_1G05850)-RELATED"/>
    <property type="match status" value="1"/>
</dbReference>
<dbReference type="GO" id="GO:0046677">
    <property type="term" value="P:response to antibiotic"/>
    <property type="evidence" value="ECO:0007669"/>
    <property type="project" value="InterPro"/>
</dbReference>
<dbReference type="SUPFAM" id="SSF159501">
    <property type="entry name" value="EreA/ChaN-like"/>
    <property type="match status" value="1"/>
</dbReference>
<reference evidence="1 2" key="1">
    <citation type="journal article" date="2016" name="Genome Announc.">
        <title>Complete Genome Sequence of Thiostrepton-Producing Streptomyces laurentii ATCC 31255.</title>
        <authorList>
            <person name="Doi K."/>
            <person name="Fujino Y."/>
            <person name="Nagayoshi Y."/>
            <person name="Ohshima T."/>
            <person name="Ogata S."/>
        </authorList>
    </citation>
    <scope>NUCLEOTIDE SEQUENCE [LARGE SCALE GENOMIC DNA]</scope>
    <source>
        <strain evidence="1 2">ATCC 31255</strain>
    </source>
</reference>
<dbReference type="PANTHER" id="PTHR31299:SF0">
    <property type="entry name" value="ESTERASE, PUTATIVE (AFU_ORTHOLOGUE AFUA_1G05850)-RELATED"/>
    <property type="match status" value="1"/>
</dbReference>
<dbReference type="Proteomes" id="UP000217676">
    <property type="component" value="Chromosome"/>
</dbReference>
<accession>A0A160P2I2</accession>
<dbReference type="Pfam" id="PF05139">
    <property type="entry name" value="Erythro_esteras"/>
    <property type="match status" value="1"/>
</dbReference>
<evidence type="ECO:0008006" key="3">
    <source>
        <dbReference type="Google" id="ProtNLM"/>
    </source>
</evidence>
<sequence length="196" mass="21052">MPADAEGERHARILVRAADVVTCASPAEVGRVRDGHMTDAVGELLTADPDARIALWAHNGHIAVQGASLGARLRERYGSAYYALGLFFGEGAFRARRMWPGPWGPRTRRPSPVAVNRVGPPPPGSLEARLGAGGRGPYVHDLRASAESWPHETLASRSYGAYVARGVYHWNSMPTTPATEYDGLAYVPLSTPSTPL</sequence>
<dbReference type="KEGG" id="slau:SLA_3890"/>
<dbReference type="CDD" id="cd14728">
    <property type="entry name" value="Ere-like"/>
    <property type="match status" value="1"/>
</dbReference>
<evidence type="ECO:0000313" key="1">
    <source>
        <dbReference type="EMBL" id="BAU84791.1"/>
    </source>
</evidence>
<evidence type="ECO:0000313" key="2">
    <source>
        <dbReference type="Proteomes" id="UP000217676"/>
    </source>
</evidence>
<keyword evidence="2" id="KW-1185">Reference proteome</keyword>
<dbReference type="EMBL" id="AP017424">
    <property type="protein sequence ID" value="BAU84791.1"/>
    <property type="molecule type" value="Genomic_DNA"/>
</dbReference>
<protein>
    <recommendedName>
        <fullName evidence="3">Erythromycin esterase</fullName>
    </recommendedName>
</protein>
<dbReference type="Gene3D" id="3.40.1660.10">
    <property type="entry name" value="EreA-like (biosynthetic domain)"/>
    <property type="match status" value="1"/>
</dbReference>
<dbReference type="AlphaFoldDB" id="A0A160P2I2"/>
<organism evidence="1 2">
    <name type="scientific">Streptomyces laurentii</name>
    <dbReference type="NCBI Taxonomy" id="39478"/>
    <lineage>
        <taxon>Bacteria</taxon>
        <taxon>Bacillati</taxon>
        <taxon>Actinomycetota</taxon>
        <taxon>Actinomycetes</taxon>
        <taxon>Kitasatosporales</taxon>
        <taxon>Streptomycetaceae</taxon>
        <taxon>Streptomyces</taxon>
    </lineage>
</organism>
<dbReference type="InterPro" id="IPR052036">
    <property type="entry name" value="Hydrolase/PRTase-associated"/>
</dbReference>
<proteinExistence type="predicted"/>
<gene>
    <name evidence="1" type="ORF">SLA_3890</name>
</gene>